<reference evidence="2" key="2">
    <citation type="submission" date="2021-02" db="EMBL/GenBank/DDBJ databases">
        <authorList>
            <person name="Kimball J.A."/>
            <person name="Haas M.W."/>
            <person name="Macchietto M."/>
            <person name="Kono T."/>
            <person name="Duquette J."/>
            <person name="Shao M."/>
        </authorList>
    </citation>
    <scope>NUCLEOTIDE SEQUENCE</scope>
    <source>
        <tissue evidence="2">Fresh leaf tissue</tissue>
    </source>
</reference>
<sequence length="104" mass="10804">MGLGRSGTRQRSSRAAKLRSGPEWEDRGVRRRELTLGQACDGASSCASRHAAALARHGEGSSVAGSGGGEGLETLALIPCDKMAYLHSKGPKGQICTREGPKGQ</sequence>
<dbReference type="Proteomes" id="UP000729402">
    <property type="component" value="Unassembled WGS sequence"/>
</dbReference>
<feature type="region of interest" description="Disordered" evidence="1">
    <location>
        <begin position="1"/>
        <end position="27"/>
    </location>
</feature>
<evidence type="ECO:0000313" key="2">
    <source>
        <dbReference type="EMBL" id="KAG8068492.1"/>
    </source>
</evidence>
<protein>
    <submittedName>
        <fullName evidence="2">Uncharacterized protein</fullName>
    </submittedName>
</protein>
<accession>A0A8J5VFI9</accession>
<comment type="caution">
    <text evidence="2">The sequence shown here is derived from an EMBL/GenBank/DDBJ whole genome shotgun (WGS) entry which is preliminary data.</text>
</comment>
<keyword evidence="3" id="KW-1185">Reference proteome</keyword>
<dbReference type="AlphaFoldDB" id="A0A8J5VFI9"/>
<dbReference type="EMBL" id="JAAALK010000284">
    <property type="protein sequence ID" value="KAG8068492.1"/>
    <property type="molecule type" value="Genomic_DNA"/>
</dbReference>
<organism evidence="2 3">
    <name type="scientific">Zizania palustris</name>
    <name type="common">Northern wild rice</name>
    <dbReference type="NCBI Taxonomy" id="103762"/>
    <lineage>
        <taxon>Eukaryota</taxon>
        <taxon>Viridiplantae</taxon>
        <taxon>Streptophyta</taxon>
        <taxon>Embryophyta</taxon>
        <taxon>Tracheophyta</taxon>
        <taxon>Spermatophyta</taxon>
        <taxon>Magnoliopsida</taxon>
        <taxon>Liliopsida</taxon>
        <taxon>Poales</taxon>
        <taxon>Poaceae</taxon>
        <taxon>BOP clade</taxon>
        <taxon>Oryzoideae</taxon>
        <taxon>Oryzeae</taxon>
        <taxon>Zizaniinae</taxon>
        <taxon>Zizania</taxon>
    </lineage>
</organism>
<reference evidence="2" key="1">
    <citation type="journal article" date="2021" name="bioRxiv">
        <title>Whole Genome Assembly and Annotation of Northern Wild Rice, Zizania palustris L., Supports a Whole Genome Duplication in the Zizania Genus.</title>
        <authorList>
            <person name="Haas M."/>
            <person name="Kono T."/>
            <person name="Macchietto M."/>
            <person name="Millas R."/>
            <person name="McGilp L."/>
            <person name="Shao M."/>
            <person name="Duquette J."/>
            <person name="Hirsch C.N."/>
            <person name="Kimball J."/>
        </authorList>
    </citation>
    <scope>NUCLEOTIDE SEQUENCE</scope>
    <source>
        <tissue evidence="2">Fresh leaf tissue</tissue>
    </source>
</reference>
<evidence type="ECO:0000313" key="3">
    <source>
        <dbReference type="Proteomes" id="UP000729402"/>
    </source>
</evidence>
<name>A0A8J5VFI9_ZIZPA</name>
<gene>
    <name evidence="2" type="ORF">GUJ93_ZPchr0005g14809</name>
</gene>
<evidence type="ECO:0000256" key="1">
    <source>
        <dbReference type="SAM" id="MobiDB-lite"/>
    </source>
</evidence>
<proteinExistence type="predicted"/>